<dbReference type="Proteomes" id="UP001500752">
    <property type="component" value="Unassembled WGS sequence"/>
</dbReference>
<name>A0ABP7D9H4_9MICC</name>
<sequence length="284" mass="29365">MTLVVTGATGHLGRLTIDSLLAAGTPAEEILATGRNPEKLEQLASLGVRTAQASFDDPAALEAVFAGADAVLLISGNELGERVRQHTNAIEAAANVDVGRIVYTSVLGGDPEKLVLAPEHVATEQAILASGLPYTILRNGWYNENYAQTLAQAAETGAVIGSAGNGRVASASRRDYAEAAAAVLAGTGHQNTTYELSGDTAWDQQAFAAVLTEVTGREVTYRDLSSEDHLAALVGAGLDEGTAGFLTALDAGIRDGALELTTGDLSRLIGRPTTPLADTLRELS</sequence>
<dbReference type="InterPro" id="IPR016040">
    <property type="entry name" value="NAD(P)-bd_dom"/>
</dbReference>
<evidence type="ECO:0000313" key="2">
    <source>
        <dbReference type="EMBL" id="GAA3701514.1"/>
    </source>
</evidence>
<accession>A0ABP7D9H4</accession>
<dbReference type="CDD" id="cd05269">
    <property type="entry name" value="TMR_SDR_a"/>
    <property type="match status" value="1"/>
</dbReference>
<dbReference type="SUPFAM" id="SSF51735">
    <property type="entry name" value="NAD(P)-binding Rossmann-fold domains"/>
    <property type="match status" value="1"/>
</dbReference>
<evidence type="ECO:0000313" key="3">
    <source>
        <dbReference type="Proteomes" id="UP001500752"/>
    </source>
</evidence>
<gene>
    <name evidence="2" type="ORF">GCM10023081_42440</name>
</gene>
<dbReference type="Gene3D" id="3.40.50.720">
    <property type="entry name" value="NAD(P)-binding Rossmann-like Domain"/>
    <property type="match status" value="1"/>
</dbReference>
<comment type="caution">
    <text evidence="2">The sequence shown here is derived from an EMBL/GenBank/DDBJ whole genome shotgun (WGS) entry which is preliminary data.</text>
</comment>
<feature type="domain" description="NAD(P)-binding" evidence="1">
    <location>
        <begin position="7"/>
        <end position="185"/>
    </location>
</feature>
<dbReference type="Pfam" id="PF13460">
    <property type="entry name" value="NAD_binding_10"/>
    <property type="match status" value="1"/>
</dbReference>
<protein>
    <submittedName>
        <fullName evidence="2">SDR family oxidoreductase</fullName>
    </submittedName>
</protein>
<dbReference type="PANTHER" id="PTHR47129:SF1">
    <property type="entry name" value="NMRA-LIKE DOMAIN-CONTAINING PROTEIN"/>
    <property type="match status" value="1"/>
</dbReference>
<dbReference type="PANTHER" id="PTHR47129">
    <property type="entry name" value="QUINONE OXIDOREDUCTASE 2"/>
    <property type="match status" value="1"/>
</dbReference>
<reference evidence="3" key="1">
    <citation type="journal article" date="2019" name="Int. J. Syst. Evol. Microbiol.">
        <title>The Global Catalogue of Microorganisms (GCM) 10K type strain sequencing project: providing services to taxonomists for standard genome sequencing and annotation.</title>
        <authorList>
            <consortium name="The Broad Institute Genomics Platform"/>
            <consortium name="The Broad Institute Genome Sequencing Center for Infectious Disease"/>
            <person name="Wu L."/>
            <person name="Ma J."/>
        </authorList>
    </citation>
    <scope>NUCLEOTIDE SEQUENCE [LARGE SCALE GENOMIC DNA]</scope>
    <source>
        <strain evidence="3">JCM 30742</strain>
    </source>
</reference>
<dbReference type="InterPro" id="IPR052718">
    <property type="entry name" value="NmrA-type_oxidoreductase"/>
</dbReference>
<dbReference type="Gene3D" id="3.90.25.10">
    <property type="entry name" value="UDP-galactose 4-epimerase, domain 1"/>
    <property type="match status" value="1"/>
</dbReference>
<dbReference type="RefSeq" id="WP_345154057.1">
    <property type="nucleotide sequence ID" value="NZ_BAABEO010000034.1"/>
</dbReference>
<dbReference type="InterPro" id="IPR036291">
    <property type="entry name" value="NAD(P)-bd_dom_sf"/>
</dbReference>
<keyword evidence="3" id="KW-1185">Reference proteome</keyword>
<proteinExistence type="predicted"/>
<dbReference type="EMBL" id="BAABEO010000034">
    <property type="protein sequence ID" value="GAA3701514.1"/>
    <property type="molecule type" value="Genomic_DNA"/>
</dbReference>
<evidence type="ECO:0000259" key="1">
    <source>
        <dbReference type="Pfam" id="PF13460"/>
    </source>
</evidence>
<organism evidence="2 3">
    <name type="scientific">Arthrobacter ginkgonis</name>
    <dbReference type="NCBI Taxonomy" id="1630594"/>
    <lineage>
        <taxon>Bacteria</taxon>
        <taxon>Bacillati</taxon>
        <taxon>Actinomycetota</taxon>
        <taxon>Actinomycetes</taxon>
        <taxon>Micrococcales</taxon>
        <taxon>Micrococcaceae</taxon>
        <taxon>Arthrobacter</taxon>
    </lineage>
</organism>